<gene>
    <name evidence="2" type="ORF">AWB69_07641</name>
</gene>
<proteinExistence type="predicted"/>
<dbReference type="EMBL" id="FCOK02000082">
    <property type="protein sequence ID" value="SAL67104.1"/>
    <property type="molecule type" value="Genomic_DNA"/>
</dbReference>
<feature type="region of interest" description="Disordered" evidence="1">
    <location>
        <begin position="492"/>
        <end position="511"/>
    </location>
</feature>
<dbReference type="PANTHER" id="PTHR12631">
    <property type="entry name" value="ALPHA-L-IDURONIDASE"/>
    <property type="match status" value="1"/>
</dbReference>
<accession>A0A158JE17</accession>
<evidence type="ECO:0000313" key="2">
    <source>
        <dbReference type="EMBL" id="SAL67104.1"/>
    </source>
</evidence>
<dbReference type="Gene3D" id="3.20.20.80">
    <property type="entry name" value="Glycosidases"/>
    <property type="match status" value="1"/>
</dbReference>
<dbReference type="InterPro" id="IPR051923">
    <property type="entry name" value="Glycosyl_Hydrolase_39"/>
</dbReference>
<evidence type="ECO:0000313" key="3">
    <source>
        <dbReference type="Proteomes" id="UP000054683"/>
    </source>
</evidence>
<sequence>MKNSSTERLAARTAPRTGRVLAQYSRVALAFVVTLCICACRGESASAQDVPAAAADTVKIDGSSWIPCAAEYERCSFDGTKKVLYGTPDKHVVKTFTGGTGCDNGVFDDPAPGSLKRCWVEAAANSAVARFVADAPSPSSPLPMQCSPAAGMKAAVDVPASGDVVEADTPGSDGTRMFPLHKPFELALTTRAKSAGTLTWRIQDAWNTVKASGHFAVTPGAHTTTIKCTSQAAGYFSIAAQLDASNAAPVVLPSRGTRPAGIATFGVLPELAAVLPAVTYKYPDLHRFGGQGAAYLLPGQSCCSGDGYRPLYPDLGLTWVNDNRNWYMTEPKAPNTFNPGADNLAPFFKAGDLLRLIQLDGIPGWANRTGQDTHSYAPSSLADYSAYMKRVGEESNRVRSSVFPQQSNNYYQVSWEPDYEGGLPWRDTDANLVAMYKATYEAIHATDPHAVVMGLTLSSLGKNTEWLNRLAPLGIAKYLDGVSAHGYYDVGTSPSHPPERMAGNSDPEKAAQSLPGMMRGLRHAMTQMLKPGAKLFITESGISYDIGTKYGPSTPSANVLYAQGALVSRLHLILLGEGADMSYIFYTADPTEVGYGIFFDLVNAEGGYGQTQISPKPAAMGVAAMTRIIDGTNTLGPVKNTPPGVYAYAFQRLNGGKVVTALWTHENAVWPGASGFSETHAVKYTLQVDAAGTSGTLTVLDMMGNPTTLPYANGRVALTLTEAPVYVVSQNAGVMKANVNTPEGYVAQ</sequence>
<dbReference type="AlphaFoldDB" id="A0A158JE17"/>
<dbReference type="Proteomes" id="UP000054683">
    <property type="component" value="Unassembled WGS sequence"/>
</dbReference>
<name>A0A158JE17_9BURK</name>
<reference evidence="2 3" key="1">
    <citation type="submission" date="2016-01" db="EMBL/GenBank/DDBJ databases">
        <authorList>
            <person name="Oliw E.H."/>
        </authorList>
    </citation>
    <scope>NUCLEOTIDE SEQUENCE [LARGE SCALE GENOMIC DNA]</scope>
    <source>
        <strain evidence="2">LMG 27134</strain>
    </source>
</reference>
<dbReference type="GO" id="GO:0004553">
    <property type="term" value="F:hydrolase activity, hydrolyzing O-glycosyl compounds"/>
    <property type="evidence" value="ECO:0007669"/>
    <property type="project" value="TreeGrafter"/>
</dbReference>
<evidence type="ECO:0000256" key="1">
    <source>
        <dbReference type="SAM" id="MobiDB-lite"/>
    </source>
</evidence>
<dbReference type="RefSeq" id="WP_062091783.1">
    <property type="nucleotide sequence ID" value="NZ_FCOK02000082.1"/>
</dbReference>
<dbReference type="PANTHER" id="PTHR12631:SF10">
    <property type="entry name" value="BETA-XYLOSIDASE-LIKE PROTEIN-RELATED"/>
    <property type="match status" value="1"/>
</dbReference>
<dbReference type="InterPro" id="IPR017853">
    <property type="entry name" value="GH"/>
</dbReference>
<organism evidence="2 3">
    <name type="scientific">Caballeronia udeis</name>
    <dbReference type="NCBI Taxonomy" id="1232866"/>
    <lineage>
        <taxon>Bacteria</taxon>
        <taxon>Pseudomonadati</taxon>
        <taxon>Pseudomonadota</taxon>
        <taxon>Betaproteobacteria</taxon>
        <taxon>Burkholderiales</taxon>
        <taxon>Burkholderiaceae</taxon>
        <taxon>Caballeronia</taxon>
    </lineage>
</organism>
<protein>
    <submittedName>
        <fullName evidence="2">Uncharacterized protein</fullName>
    </submittedName>
</protein>
<dbReference type="SUPFAM" id="SSF51445">
    <property type="entry name" value="(Trans)glycosidases"/>
    <property type="match status" value="1"/>
</dbReference>